<protein>
    <recommendedName>
        <fullName evidence="3">Glycosyl transferase family 25 domain-containing protein</fullName>
    </recommendedName>
</protein>
<evidence type="ECO:0000259" key="3">
    <source>
        <dbReference type="Pfam" id="PF01755"/>
    </source>
</evidence>
<keyword evidence="5" id="KW-1185">Reference proteome</keyword>
<reference evidence="4" key="1">
    <citation type="submission" date="2023-10" db="EMBL/GenBank/DDBJ databases">
        <authorList>
            <person name="Chen Y."/>
            <person name="Shah S."/>
            <person name="Dougan E. K."/>
            <person name="Thang M."/>
            <person name="Chan C."/>
        </authorList>
    </citation>
    <scope>NUCLEOTIDE SEQUENCE [LARGE SCALE GENOMIC DNA]</scope>
</reference>
<feature type="region of interest" description="Disordered" evidence="1">
    <location>
        <begin position="471"/>
        <end position="511"/>
    </location>
</feature>
<feature type="compositionally biased region" description="Polar residues" evidence="1">
    <location>
        <begin position="481"/>
        <end position="491"/>
    </location>
</feature>
<proteinExistence type="predicted"/>
<organism evidence="4 5">
    <name type="scientific">Prorocentrum cordatum</name>
    <dbReference type="NCBI Taxonomy" id="2364126"/>
    <lineage>
        <taxon>Eukaryota</taxon>
        <taxon>Sar</taxon>
        <taxon>Alveolata</taxon>
        <taxon>Dinophyceae</taxon>
        <taxon>Prorocentrales</taxon>
        <taxon>Prorocentraceae</taxon>
        <taxon>Prorocentrum</taxon>
    </lineage>
</organism>
<keyword evidence="2" id="KW-0732">Signal</keyword>
<dbReference type="Pfam" id="PF01755">
    <property type="entry name" value="Glyco_transf_25"/>
    <property type="match status" value="1"/>
</dbReference>
<dbReference type="EMBL" id="CAUYUJ010020503">
    <property type="protein sequence ID" value="CAK0898718.1"/>
    <property type="molecule type" value="Genomic_DNA"/>
</dbReference>
<evidence type="ECO:0000313" key="4">
    <source>
        <dbReference type="EMBL" id="CAK0898718.1"/>
    </source>
</evidence>
<comment type="caution">
    <text evidence="4">The sequence shown here is derived from an EMBL/GenBank/DDBJ whole genome shotgun (WGS) entry which is preliminary data.</text>
</comment>
<dbReference type="InterPro" id="IPR002654">
    <property type="entry name" value="Glyco_trans_25"/>
</dbReference>
<accession>A0ABN9XJV9</accession>
<feature type="signal peptide" evidence="2">
    <location>
        <begin position="1"/>
        <end position="19"/>
    </location>
</feature>
<evidence type="ECO:0000313" key="5">
    <source>
        <dbReference type="Proteomes" id="UP001189429"/>
    </source>
</evidence>
<feature type="chain" id="PRO_5047358525" description="Glycosyl transferase family 25 domain-containing protein" evidence="2">
    <location>
        <begin position="20"/>
        <end position="856"/>
    </location>
</feature>
<feature type="domain" description="Glycosyl transferase family 25" evidence="3">
    <location>
        <begin position="742"/>
        <end position="829"/>
    </location>
</feature>
<sequence length="856" mass="96197">MYIAYFARVVFTIVPSCLAVSHVHELADLCSLSLEEVHEWVSGLKSLNVLPSGSPEIVFEEPVASLMRPPVKALSENGYHHLAKKQKNPDLLRKPNVETGVTRKVLIKIENGIMLPWGLVVNMTHRFELGYFNELQCLEYGPRLGIDRGTCRSRPPDMLSYLKPAKPGMQFRCNHAGSIVSVAESMYHDFHHFVVYTLPRLLWPAVQEIQYPAEVLWRFRREPYLKHWLDALGLSWRSFITFYGNAGLLFNTLYMPLWLGFDHELTDDCPAFVPEQDLRTLQRSVPDRVFQVATDSSPYFLLLDRHETSRRKLKQWVQVLNIAMDAVNAHPASDMQVANLRSAPQDDKQAYELTIAKRAPQKGESINPGKQLSLIQVLTTFARAHVVLGAHGGLWVHTIFCPSGINVVELNTVDTIEMYNYHIASVFGFQYWSLLAEGNHNSEWLVVDMEALKDVVSHIVSHNGEAPEIEAAADTSEPKPQLQNANQQEQSDPMERKKMKGSRSEREREAGSNTATSVFYISPGVVVDLYPQGVFTWPCAEQGFKGWQVYFARLRVDSARIGAVAAALLGVNGVRELATSDVEPATEWRRNYDFAPSLDNNAIVSIHCAMGENQRPVYIQDSHRQFFDIRHVAGSSGVPQPVCGGVRFLPGDCVAYLPSTIHADVRILRGEGGGQMSDDYTERVWTFADASANVVDVQDTEECEDESCPDTYAIRTPSGSVYRARQEKRKLWDILSAYHVEKIYIISLQSNAGSREKAATVVSQLIEFGMDPEFIDIFDGVDGQKMGYGGLDKCCRVLPGYQDRILKRNITLGEAGATLSHVSIHQQCYIRLPLYCNDSLNYWVVCGLCWSTCQGV</sequence>
<evidence type="ECO:0000256" key="1">
    <source>
        <dbReference type="SAM" id="MobiDB-lite"/>
    </source>
</evidence>
<dbReference type="Proteomes" id="UP001189429">
    <property type="component" value="Unassembled WGS sequence"/>
</dbReference>
<name>A0ABN9XJV9_9DINO</name>
<evidence type="ECO:0000256" key="2">
    <source>
        <dbReference type="SAM" id="SignalP"/>
    </source>
</evidence>
<gene>
    <name evidence="4" type="ORF">PCOR1329_LOCUS76453</name>
</gene>